<accession>A0ABS2RMT3</accession>
<reference evidence="3 4" key="1">
    <citation type="submission" date="2021-01" db="EMBL/GenBank/DDBJ databases">
        <title>Sequencing the genomes of 1000 actinobacteria strains.</title>
        <authorList>
            <person name="Klenk H.-P."/>
        </authorList>
    </citation>
    <scope>NUCLEOTIDE SEQUENCE [LARGE SCALE GENOMIC DNA]</scope>
    <source>
        <strain evidence="3 4">DSM 18662</strain>
    </source>
</reference>
<dbReference type="RefSeq" id="WP_204919587.1">
    <property type="nucleotide sequence ID" value="NZ_BAAAQP010000003.1"/>
</dbReference>
<keyword evidence="3" id="KW-0378">Hydrolase</keyword>
<feature type="domain" description="M23ase beta-sheet core" evidence="2">
    <location>
        <begin position="68"/>
        <end position="160"/>
    </location>
</feature>
<dbReference type="Proteomes" id="UP000704762">
    <property type="component" value="Unassembled WGS sequence"/>
</dbReference>
<feature type="domain" description="M23ase beta-sheet core" evidence="2">
    <location>
        <begin position="235"/>
        <end position="333"/>
    </location>
</feature>
<protein>
    <submittedName>
        <fullName evidence="3">Murein DD-endopeptidase MepM/ murein hydrolase activator NlpD</fullName>
    </submittedName>
</protein>
<dbReference type="Pfam" id="PF01551">
    <property type="entry name" value="Peptidase_M23"/>
    <property type="match status" value="2"/>
</dbReference>
<evidence type="ECO:0000313" key="3">
    <source>
        <dbReference type="EMBL" id="MBM7800301.1"/>
    </source>
</evidence>
<proteinExistence type="predicted"/>
<dbReference type="InterPro" id="IPR011055">
    <property type="entry name" value="Dup_hybrid_motif"/>
</dbReference>
<gene>
    <name evidence="3" type="ORF">JOE57_003222</name>
</gene>
<dbReference type="CDD" id="cd12797">
    <property type="entry name" value="M23_peptidase"/>
    <property type="match status" value="1"/>
</dbReference>
<dbReference type="InterPro" id="IPR016047">
    <property type="entry name" value="M23ase_b-sheet_dom"/>
</dbReference>
<comment type="caution">
    <text evidence="3">The sequence shown here is derived from an EMBL/GenBank/DDBJ whole genome shotgun (WGS) entry which is preliminary data.</text>
</comment>
<name>A0ABS2RMT3_9ACTN</name>
<dbReference type="Gene3D" id="2.70.70.10">
    <property type="entry name" value="Glucose Permease (Domain IIA)"/>
    <property type="match status" value="2"/>
</dbReference>
<dbReference type="PANTHER" id="PTHR21666:SF289">
    <property type="entry name" value="L-ALA--D-GLU ENDOPEPTIDASE"/>
    <property type="match status" value="1"/>
</dbReference>
<dbReference type="PANTHER" id="PTHR21666">
    <property type="entry name" value="PEPTIDASE-RELATED"/>
    <property type="match status" value="1"/>
</dbReference>
<dbReference type="SUPFAM" id="SSF51261">
    <property type="entry name" value="Duplicated hybrid motif"/>
    <property type="match status" value="2"/>
</dbReference>
<evidence type="ECO:0000259" key="2">
    <source>
        <dbReference type="Pfam" id="PF01551"/>
    </source>
</evidence>
<evidence type="ECO:0000313" key="4">
    <source>
        <dbReference type="Proteomes" id="UP000704762"/>
    </source>
</evidence>
<dbReference type="InterPro" id="IPR050570">
    <property type="entry name" value="Cell_wall_metabolism_enzyme"/>
</dbReference>
<keyword evidence="1" id="KW-0732">Signal</keyword>
<dbReference type="GO" id="GO:0016787">
    <property type="term" value="F:hydrolase activity"/>
    <property type="evidence" value="ECO:0007669"/>
    <property type="project" value="UniProtKB-KW"/>
</dbReference>
<evidence type="ECO:0000256" key="1">
    <source>
        <dbReference type="ARBA" id="ARBA00022729"/>
    </source>
</evidence>
<sequence>MSVRPPATPAGRLPGGLLISLLLALMTWLHPVPALAEPLLPPPAGWPLAGRPQVLRGFDPPTSRWGPGHRGVDLAADVGDPVLAAAAGTVTFAGRVAGRGVVVVDHGAARTTYEPVAPLLPVGARVRAQTALGVLTTGDHCLLRSCLHWGLIRDGSYLDPLALVGPVRVRLLPRSAVGEAQRRAVQRAVLAAAAPAAAAADLVPAGRHGFSLPVAGAVTSRYGMRRHPVTGIWKLHDGTDFAAGCGTPIRAAADGRVSQVSANPGYGNRLLLDHGSVDGRRVVTGYNHALRYTVGVGVTVRRGQLIGYVGSTGWSTGCHLHLMLWLDGALTDPLLWF</sequence>
<dbReference type="EMBL" id="JAFBCF010000001">
    <property type="protein sequence ID" value="MBM7800301.1"/>
    <property type="molecule type" value="Genomic_DNA"/>
</dbReference>
<keyword evidence="4" id="KW-1185">Reference proteome</keyword>
<organism evidence="3 4">
    <name type="scientific">Microlunatus panaciterrae</name>
    <dbReference type="NCBI Taxonomy" id="400768"/>
    <lineage>
        <taxon>Bacteria</taxon>
        <taxon>Bacillati</taxon>
        <taxon>Actinomycetota</taxon>
        <taxon>Actinomycetes</taxon>
        <taxon>Propionibacteriales</taxon>
        <taxon>Propionibacteriaceae</taxon>
        <taxon>Microlunatus</taxon>
    </lineage>
</organism>